<feature type="transmembrane region" description="Helical" evidence="8">
    <location>
        <begin position="81"/>
        <end position="100"/>
    </location>
</feature>
<dbReference type="EMBL" id="JARAWP010000047">
    <property type="protein sequence ID" value="MDX3025455.1"/>
    <property type="molecule type" value="Genomic_DNA"/>
</dbReference>
<dbReference type="Gene3D" id="1.20.1720.10">
    <property type="entry name" value="Multidrug resistance protein D"/>
    <property type="match status" value="1"/>
</dbReference>
<feature type="transmembrane region" description="Helical" evidence="8">
    <location>
        <begin position="441"/>
        <end position="465"/>
    </location>
</feature>
<feature type="domain" description="Major facilitator superfamily (MFS) profile" evidence="9">
    <location>
        <begin position="15"/>
        <end position="472"/>
    </location>
</feature>
<keyword evidence="12" id="KW-1185">Reference proteome</keyword>
<dbReference type="AlphaFoldDB" id="A0AAP6BKF5"/>
<dbReference type="PROSITE" id="PS50850">
    <property type="entry name" value="MFS"/>
    <property type="match status" value="1"/>
</dbReference>
<dbReference type="InterPro" id="IPR036259">
    <property type="entry name" value="MFS_trans_sf"/>
</dbReference>
<feature type="transmembrane region" description="Helical" evidence="8">
    <location>
        <begin position="333"/>
        <end position="351"/>
    </location>
</feature>
<feature type="transmembrane region" description="Helical" evidence="8">
    <location>
        <begin position="140"/>
        <end position="161"/>
    </location>
</feature>
<dbReference type="RefSeq" id="WP_029184255.1">
    <property type="nucleotide sequence ID" value="NZ_CP122369.1"/>
</dbReference>
<proteinExistence type="predicted"/>
<dbReference type="Gene3D" id="1.20.1250.20">
    <property type="entry name" value="MFS general substrate transporter like domains"/>
    <property type="match status" value="1"/>
</dbReference>
<dbReference type="InterPro" id="IPR011701">
    <property type="entry name" value="MFS"/>
</dbReference>
<dbReference type="PANTHER" id="PTHR42718">
    <property type="entry name" value="MAJOR FACILITATOR SUPERFAMILY MULTIDRUG TRANSPORTER MFSC"/>
    <property type="match status" value="1"/>
</dbReference>
<keyword evidence="2" id="KW-0813">Transport</keyword>
<feature type="transmembrane region" description="Helical" evidence="8">
    <location>
        <begin position="201"/>
        <end position="218"/>
    </location>
</feature>
<evidence type="ECO:0000256" key="7">
    <source>
        <dbReference type="ARBA" id="ARBA00023251"/>
    </source>
</evidence>
<feature type="transmembrane region" description="Helical" evidence="8">
    <location>
        <begin position="402"/>
        <end position="421"/>
    </location>
</feature>
<evidence type="ECO:0000256" key="5">
    <source>
        <dbReference type="ARBA" id="ARBA00022989"/>
    </source>
</evidence>
<feature type="transmembrane region" description="Helical" evidence="8">
    <location>
        <begin position="304"/>
        <end position="326"/>
    </location>
</feature>
<keyword evidence="3" id="KW-1003">Cell membrane</keyword>
<dbReference type="GO" id="GO:0046677">
    <property type="term" value="P:response to antibiotic"/>
    <property type="evidence" value="ECO:0007669"/>
    <property type="project" value="UniProtKB-KW"/>
</dbReference>
<evidence type="ECO:0000256" key="8">
    <source>
        <dbReference type="SAM" id="Phobius"/>
    </source>
</evidence>
<feature type="transmembrane region" description="Helical" evidence="8">
    <location>
        <begin position="357"/>
        <end position="381"/>
    </location>
</feature>
<dbReference type="Proteomes" id="UP001272987">
    <property type="component" value="Unassembled WGS sequence"/>
</dbReference>
<keyword evidence="4 8" id="KW-0812">Transmembrane</keyword>
<evidence type="ECO:0000256" key="6">
    <source>
        <dbReference type="ARBA" id="ARBA00023136"/>
    </source>
</evidence>
<dbReference type="GeneID" id="69812347"/>
<evidence type="ECO:0000259" key="9">
    <source>
        <dbReference type="PROSITE" id="PS50850"/>
    </source>
</evidence>
<dbReference type="SUPFAM" id="SSF103473">
    <property type="entry name" value="MFS general substrate transporter"/>
    <property type="match status" value="1"/>
</dbReference>
<feature type="transmembrane region" description="Helical" evidence="8">
    <location>
        <begin position="48"/>
        <end position="69"/>
    </location>
</feature>
<dbReference type="EMBL" id="JARAWC010000057">
    <property type="protein sequence ID" value="MDX2966353.1"/>
    <property type="molecule type" value="Genomic_DNA"/>
</dbReference>
<dbReference type="PANTHER" id="PTHR42718:SF47">
    <property type="entry name" value="METHYL VIOLOGEN RESISTANCE PROTEIN SMVA"/>
    <property type="match status" value="1"/>
</dbReference>
<gene>
    <name evidence="10" type="ORF">PV399_42605</name>
    <name evidence="11" type="ORF">PV666_47485</name>
</gene>
<organism evidence="10 13">
    <name type="scientific">Streptomyces acidiscabies</name>
    <dbReference type="NCBI Taxonomy" id="42234"/>
    <lineage>
        <taxon>Bacteria</taxon>
        <taxon>Bacillati</taxon>
        <taxon>Actinomycetota</taxon>
        <taxon>Actinomycetes</taxon>
        <taxon>Kitasatosporales</taxon>
        <taxon>Streptomycetaceae</taxon>
        <taxon>Streptomyces</taxon>
    </lineage>
</organism>
<accession>A0AAP6BKF5</accession>
<name>A0AAP6BKF5_9ACTN</name>
<keyword evidence="7" id="KW-0046">Antibiotic resistance</keyword>
<feature type="transmembrane region" description="Helical" evidence="8">
    <location>
        <begin position="106"/>
        <end position="128"/>
    </location>
</feature>
<feature type="transmembrane region" description="Helical" evidence="8">
    <location>
        <begin position="12"/>
        <end position="36"/>
    </location>
</feature>
<reference evidence="10 12" key="1">
    <citation type="journal article" date="2023" name="Microb. Genom.">
        <title>Mesoterricola silvestris gen. nov., sp. nov., Mesoterricola sediminis sp. nov., Geothrix oryzae sp. nov., Geothrix edaphica sp. nov., Geothrix rubra sp. nov., and Geothrix limicola sp. nov., six novel members of Acidobacteriota isolated from soils.</title>
        <authorList>
            <person name="Weisberg A.J."/>
            <person name="Pearce E."/>
            <person name="Kramer C.G."/>
            <person name="Chang J.H."/>
            <person name="Clarke C.R."/>
        </authorList>
    </citation>
    <scope>NUCLEOTIDE SEQUENCE</scope>
    <source>
        <strain evidence="11 12">NB05-1H</strain>
        <strain evidence="10">NRRL_B-16521</strain>
    </source>
</reference>
<dbReference type="CDD" id="cd17321">
    <property type="entry name" value="MFS_MMR_MDR_like"/>
    <property type="match status" value="1"/>
</dbReference>
<keyword evidence="6 8" id="KW-0472">Membrane</keyword>
<dbReference type="GO" id="GO:0005886">
    <property type="term" value="C:plasma membrane"/>
    <property type="evidence" value="ECO:0007669"/>
    <property type="project" value="UniProtKB-SubCell"/>
</dbReference>
<keyword evidence="5 8" id="KW-1133">Transmembrane helix</keyword>
<dbReference type="Proteomes" id="UP001282288">
    <property type="component" value="Unassembled WGS sequence"/>
</dbReference>
<evidence type="ECO:0000256" key="3">
    <source>
        <dbReference type="ARBA" id="ARBA00022475"/>
    </source>
</evidence>
<feature type="transmembrane region" description="Helical" evidence="8">
    <location>
        <begin position="230"/>
        <end position="247"/>
    </location>
</feature>
<feature type="transmembrane region" description="Helical" evidence="8">
    <location>
        <begin position="267"/>
        <end position="292"/>
    </location>
</feature>
<evidence type="ECO:0000256" key="1">
    <source>
        <dbReference type="ARBA" id="ARBA00004651"/>
    </source>
</evidence>
<protein>
    <submittedName>
        <fullName evidence="10">MFS transporter</fullName>
    </submittedName>
</protein>
<evidence type="ECO:0000313" key="13">
    <source>
        <dbReference type="Proteomes" id="UP001282288"/>
    </source>
</evidence>
<comment type="subcellular location">
    <subcellularLocation>
        <location evidence="1">Cell membrane</location>
        <topology evidence="1">Multi-pass membrane protein</topology>
    </subcellularLocation>
</comment>
<evidence type="ECO:0000256" key="4">
    <source>
        <dbReference type="ARBA" id="ARBA00022692"/>
    </source>
</evidence>
<evidence type="ECO:0000313" key="11">
    <source>
        <dbReference type="EMBL" id="MDX3025455.1"/>
    </source>
</evidence>
<evidence type="ECO:0000256" key="2">
    <source>
        <dbReference type="ARBA" id="ARBA00022448"/>
    </source>
</evidence>
<dbReference type="GO" id="GO:0022857">
    <property type="term" value="F:transmembrane transporter activity"/>
    <property type="evidence" value="ECO:0007669"/>
    <property type="project" value="InterPro"/>
</dbReference>
<dbReference type="InterPro" id="IPR020846">
    <property type="entry name" value="MFS_dom"/>
</dbReference>
<dbReference type="Pfam" id="PF07690">
    <property type="entry name" value="MFS_1"/>
    <property type="match status" value="1"/>
</dbReference>
<sequence length="476" mass="48188">MNSVGLSVRSRAWVGLGVVLGPVVLVSMDGAVLFLAMPEVTEALAPSAGQALWILDVYGFAVGSLLVAFGSVGDRYGRLRLLQAGAAVFGAASVGAAFAPSAELLIVFRALMGAAGATLLPSALAVVSELFADPRERSRAVGVFAAAFAGGFAVGPVVGGWLLSGFWWGSVFLVNLPVVVVFLALAPVTLREVRGGRGGRVDLLSVVSSAVGILSSVHAVKRFAADGPDAVGAVTGAGGVFLLVWFVRRQLRLDEPLIDVRLFRDRVFAVAAVTGFLPLAAWSASAYLGGVYLQRVLELTFMEAALAALPGAVVLTVTCVVTPSVVERIGSRAALVACHFLVAAGVLMLAATGGLGWYVPATVVAGVGYGISFSIVADTAIAAVPVERAGSAAAIAETANEIGNALGIALLGSLAAFVYRLEGAGELADGAAEFGSAGKAAFVAGFHAAVLVAGLLHVALGVFALRRLPRVRGAGG</sequence>
<feature type="transmembrane region" description="Helical" evidence="8">
    <location>
        <begin position="167"/>
        <end position="189"/>
    </location>
</feature>
<comment type="caution">
    <text evidence="10">The sequence shown here is derived from an EMBL/GenBank/DDBJ whole genome shotgun (WGS) entry which is preliminary data.</text>
</comment>
<evidence type="ECO:0000313" key="12">
    <source>
        <dbReference type="Proteomes" id="UP001272987"/>
    </source>
</evidence>
<evidence type="ECO:0000313" key="10">
    <source>
        <dbReference type="EMBL" id="MDX2966353.1"/>
    </source>
</evidence>